<dbReference type="PANTHER" id="PTHR48068">
    <property type="entry name" value="TAF9 RNA POLYMERASE II, TATA BOX-BINDING PROTEIN (TBP)-ASSOCIATED FACTOR"/>
    <property type="match status" value="1"/>
</dbReference>
<evidence type="ECO:0008006" key="9">
    <source>
        <dbReference type="Google" id="ProtNLM"/>
    </source>
</evidence>
<dbReference type="Gene3D" id="1.10.20.10">
    <property type="entry name" value="Histone, subunit A"/>
    <property type="match status" value="1"/>
</dbReference>
<evidence type="ECO:0000313" key="8">
    <source>
        <dbReference type="Proteomes" id="UP000245119"/>
    </source>
</evidence>
<dbReference type="GO" id="GO:0003713">
    <property type="term" value="F:transcription coactivator activity"/>
    <property type="evidence" value="ECO:0007669"/>
    <property type="project" value="TreeGrafter"/>
</dbReference>
<dbReference type="GO" id="GO:0051123">
    <property type="term" value="P:RNA polymerase II preinitiation complex assembly"/>
    <property type="evidence" value="ECO:0007669"/>
    <property type="project" value="TreeGrafter"/>
</dbReference>
<evidence type="ECO:0000256" key="4">
    <source>
        <dbReference type="ARBA" id="ARBA00023163"/>
    </source>
</evidence>
<dbReference type="InterPro" id="IPR051431">
    <property type="entry name" value="TFIID_subunit_9"/>
</dbReference>
<feature type="region of interest" description="Disordered" evidence="6">
    <location>
        <begin position="236"/>
        <end position="269"/>
    </location>
</feature>
<evidence type="ECO:0000256" key="3">
    <source>
        <dbReference type="ARBA" id="ARBA00023015"/>
    </source>
</evidence>
<dbReference type="InterPro" id="IPR003162">
    <property type="entry name" value="TFIID-31"/>
</dbReference>
<proteinExistence type="inferred from homology"/>
<dbReference type="OMA" id="AKVYSNH"/>
<protein>
    <recommendedName>
        <fullName evidence="9">Transcription initiation factor TFIID subunit 9</fullName>
    </recommendedName>
</protein>
<dbReference type="OrthoDB" id="341924at2759"/>
<dbReference type="EMBL" id="PZQS01000003">
    <property type="protein sequence ID" value="PVD34379.1"/>
    <property type="molecule type" value="Genomic_DNA"/>
</dbReference>
<keyword evidence="3" id="KW-0805">Transcription regulation</keyword>
<keyword evidence="4" id="KW-0804">Transcription</keyword>
<comment type="similarity">
    <text evidence="2">Belongs to the TAF9 family.</text>
</comment>
<dbReference type="FunFam" id="1.10.20.10:FF:000018">
    <property type="entry name" value="Transcription initiation factor TFIID subunit 9"/>
    <property type="match status" value="1"/>
</dbReference>
<dbReference type="AlphaFoldDB" id="A0A2T7PLT2"/>
<dbReference type="InterPro" id="IPR009072">
    <property type="entry name" value="Histone-fold"/>
</dbReference>
<dbReference type="Proteomes" id="UP000245119">
    <property type="component" value="Linkage Group LG3"/>
</dbReference>
<dbReference type="GO" id="GO:0016251">
    <property type="term" value="F:RNA polymerase II general transcription initiation factor activity"/>
    <property type="evidence" value="ECO:0007669"/>
    <property type="project" value="TreeGrafter"/>
</dbReference>
<keyword evidence="8" id="KW-1185">Reference proteome</keyword>
<dbReference type="PANTHER" id="PTHR48068:SF4">
    <property type="entry name" value="TATA-BOX BINDING PROTEIN ASSOCIATED FACTOR 9"/>
    <property type="match status" value="1"/>
</dbReference>
<evidence type="ECO:0000256" key="6">
    <source>
        <dbReference type="SAM" id="MobiDB-lite"/>
    </source>
</evidence>
<comment type="subcellular location">
    <subcellularLocation>
        <location evidence="1">Nucleus</location>
    </subcellularLocation>
</comment>
<organism evidence="7 8">
    <name type="scientific">Pomacea canaliculata</name>
    <name type="common">Golden apple snail</name>
    <dbReference type="NCBI Taxonomy" id="400727"/>
    <lineage>
        <taxon>Eukaryota</taxon>
        <taxon>Metazoa</taxon>
        <taxon>Spiralia</taxon>
        <taxon>Lophotrochozoa</taxon>
        <taxon>Mollusca</taxon>
        <taxon>Gastropoda</taxon>
        <taxon>Caenogastropoda</taxon>
        <taxon>Architaenioglossa</taxon>
        <taxon>Ampullarioidea</taxon>
        <taxon>Ampullariidae</taxon>
        <taxon>Pomacea</taxon>
    </lineage>
</organism>
<feature type="compositionally biased region" description="Low complexity" evidence="6">
    <location>
        <begin position="236"/>
        <end position="247"/>
    </location>
</feature>
<comment type="caution">
    <text evidence="7">The sequence shown here is derived from an EMBL/GenBank/DDBJ whole genome shotgun (WGS) entry which is preliminary data.</text>
</comment>
<keyword evidence="5" id="KW-0539">Nucleus</keyword>
<evidence type="ECO:0000256" key="1">
    <source>
        <dbReference type="ARBA" id="ARBA00004123"/>
    </source>
</evidence>
<evidence type="ECO:0000256" key="2">
    <source>
        <dbReference type="ARBA" id="ARBA00007646"/>
    </source>
</evidence>
<dbReference type="GO" id="GO:0005669">
    <property type="term" value="C:transcription factor TFIID complex"/>
    <property type="evidence" value="ECO:0007669"/>
    <property type="project" value="TreeGrafter"/>
</dbReference>
<dbReference type="CDD" id="cd07979">
    <property type="entry name" value="HFD_TAF9"/>
    <property type="match status" value="1"/>
</dbReference>
<evidence type="ECO:0000256" key="5">
    <source>
        <dbReference type="ARBA" id="ARBA00023242"/>
    </source>
</evidence>
<sequence>MAAVTVKSTPRDAQVMSAILKDMGVLEYEPKLVNQMLEFTFRYITDILDDAKVYASHANKKNIDADDVKLAVQSRTDHSFTNPPPRDLLLDICRQKNSQPLSAIKPYSSPRLPPDRYCLTAPNYRLKTAKKPRIQFGLQPPQRISLAAPGKTMVKSVGAASNTGLSMMSKPGVVTPGQSVTIISKPVTATPKPTIRINACPAGIGASGLAHMVSQTAGSTSVLSASSLPSTLISASTPAMSTPASMPLESSTTSINPLKRKAEDDDYDV</sequence>
<gene>
    <name evidence="7" type="ORF">C0Q70_05651</name>
</gene>
<dbReference type="GO" id="GO:0000124">
    <property type="term" value="C:SAGA complex"/>
    <property type="evidence" value="ECO:0007669"/>
    <property type="project" value="TreeGrafter"/>
</dbReference>
<dbReference type="SUPFAM" id="SSF47113">
    <property type="entry name" value="Histone-fold"/>
    <property type="match status" value="1"/>
</dbReference>
<dbReference type="GO" id="GO:0046982">
    <property type="term" value="F:protein heterodimerization activity"/>
    <property type="evidence" value="ECO:0007669"/>
    <property type="project" value="InterPro"/>
</dbReference>
<name>A0A2T7PLT2_POMCA</name>
<evidence type="ECO:0000313" key="7">
    <source>
        <dbReference type="EMBL" id="PVD34379.1"/>
    </source>
</evidence>
<accession>A0A2T7PLT2</accession>
<reference evidence="7 8" key="1">
    <citation type="submission" date="2018-04" db="EMBL/GenBank/DDBJ databases">
        <title>The genome of golden apple snail Pomacea canaliculata provides insight into stress tolerance and invasive adaptation.</title>
        <authorList>
            <person name="Liu C."/>
            <person name="Liu B."/>
            <person name="Ren Y."/>
            <person name="Zhang Y."/>
            <person name="Wang H."/>
            <person name="Li S."/>
            <person name="Jiang F."/>
            <person name="Yin L."/>
            <person name="Zhang G."/>
            <person name="Qian W."/>
            <person name="Fan W."/>
        </authorList>
    </citation>
    <scope>NUCLEOTIDE SEQUENCE [LARGE SCALE GENOMIC DNA]</scope>
    <source>
        <strain evidence="7">SZHN2017</strain>
        <tissue evidence="7">Muscle</tissue>
    </source>
</reference>
<dbReference type="STRING" id="400727.A0A2T7PLT2"/>
<dbReference type="Pfam" id="PF02291">
    <property type="entry name" value="TFIID-31kDa"/>
    <property type="match status" value="1"/>
</dbReference>